<dbReference type="AlphaFoldDB" id="A0A5S6Q9Q0"/>
<feature type="chain" id="PRO_5024405267" evidence="2">
    <location>
        <begin position="17"/>
        <end position="439"/>
    </location>
</feature>
<protein>
    <submittedName>
        <fullName evidence="4">Uncharacterized protein</fullName>
    </submittedName>
</protein>
<accession>A0A5S6Q9Q0</accession>
<keyword evidence="2" id="KW-0732">Signal</keyword>
<sequence>MHIIWLTIYLINYSIAELPLLTTEERNKISTVRQQIGKNISIARNITTERAIQLIVTCEALTCERQTNDLLACTAKNERDHSENYLKCIMQCSETLIYGENEDEERKKLARDKKKQFALRQAMDHFADLLFDFPESFDYCEAKSCRKQDILVTSYFADPANFYKGAEVEEFTNYATCMKSCFNALKQRRATTEVARPVPDPPLHPDQSVPWGPPTVNPHAPGLSQFDIRPTQQLVEPMPARPNKMNGLQQHGTNWDSRQFQAVPTVQDSYRPATGTVRQLYRPSVERGGINGRFQPISSYQLPSQPLFINKYKAHPSSALQEGTKERFEISPSYQASRRPEFATRNKLAPTLTSAAQLPSAHNRTHQDESIGLPQKSKHSALYQRQPNRWTSSTQNQAAGADVVPKRLSMTERLHAQMSKFKRQYKPIRAQRYSLFPSP</sequence>
<feature type="compositionally biased region" description="Polar residues" evidence="1">
    <location>
        <begin position="351"/>
        <end position="362"/>
    </location>
</feature>
<evidence type="ECO:0000256" key="1">
    <source>
        <dbReference type="SAM" id="MobiDB-lite"/>
    </source>
</evidence>
<evidence type="ECO:0000313" key="4">
    <source>
        <dbReference type="WBParaSite" id="TMUE_1000003810.1"/>
    </source>
</evidence>
<keyword evidence="3" id="KW-1185">Reference proteome</keyword>
<evidence type="ECO:0000256" key="2">
    <source>
        <dbReference type="SAM" id="SignalP"/>
    </source>
</evidence>
<dbReference type="Proteomes" id="UP000046395">
    <property type="component" value="Unassembled WGS sequence"/>
</dbReference>
<feature type="signal peptide" evidence="2">
    <location>
        <begin position="1"/>
        <end position="16"/>
    </location>
</feature>
<reference evidence="4" key="1">
    <citation type="submission" date="2019-12" db="UniProtKB">
        <authorList>
            <consortium name="WormBaseParasite"/>
        </authorList>
    </citation>
    <scope>IDENTIFICATION</scope>
</reference>
<feature type="compositionally biased region" description="Polar residues" evidence="1">
    <location>
        <begin position="383"/>
        <end position="398"/>
    </location>
</feature>
<organism evidence="3 4">
    <name type="scientific">Trichuris muris</name>
    <name type="common">Mouse whipworm</name>
    <dbReference type="NCBI Taxonomy" id="70415"/>
    <lineage>
        <taxon>Eukaryota</taxon>
        <taxon>Metazoa</taxon>
        <taxon>Ecdysozoa</taxon>
        <taxon>Nematoda</taxon>
        <taxon>Enoplea</taxon>
        <taxon>Dorylaimia</taxon>
        <taxon>Trichinellida</taxon>
        <taxon>Trichuridae</taxon>
        <taxon>Trichuris</taxon>
    </lineage>
</organism>
<evidence type="ECO:0000313" key="3">
    <source>
        <dbReference type="Proteomes" id="UP000046395"/>
    </source>
</evidence>
<name>A0A5S6Q9Q0_TRIMR</name>
<feature type="region of interest" description="Disordered" evidence="1">
    <location>
        <begin position="318"/>
        <end position="405"/>
    </location>
</feature>
<proteinExistence type="predicted"/>
<dbReference type="WBParaSite" id="TMUE_1000003810.1">
    <property type="protein sequence ID" value="TMUE_1000003810.1"/>
    <property type="gene ID" value="WBGene00287786"/>
</dbReference>